<dbReference type="EMBL" id="LAZR01037742">
    <property type="protein sequence ID" value="KKL21411.1"/>
    <property type="molecule type" value="Genomic_DNA"/>
</dbReference>
<evidence type="ECO:0000313" key="1">
    <source>
        <dbReference type="EMBL" id="KKL21411.1"/>
    </source>
</evidence>
<dbReference type="AlphaFoldDB" id="A0A0F9DUR5"/>
<protein>
    <submittedName>
        <fullName evidence="1">Uncharacterized protein</fullName>
    </submittedName>
</protein>
<comment type="caution">
    <text evidence="1">The sequence shown here is derived from an EMBL/GenBank/DDBJ whole genome shotgun (WGS) entry which is preliminary data.</text>
</comment>
<name>A0A0F9DUR5_9ZZZZ</name>
<sequence>MATYTTPIDDFDSNLPDGFLGTEVLRDHDRPPLGSFVFGPAFDGTCFILKDNLLYYCKPKQPEYWPALFFVEVSTPQFPLKTGLFYNQQPYVFSTNEIYYVAGTGDGAFLASPTQARTGAQSVFGAVSVDGWGIAHTGPDGIYRYANGQDKKITEDSLEPIFRGTTIQGLPGVSTMSSSWLVAFHNNLYF</sequence>
<gene>
    <name evidence="1" type="ORF">LCGC14_2445720</name>
</gene>
<organism evidence="1">
    <name type="scientific">marine sediment metagenome</name>
    <dbReference type="NCBI Taxonomy" id="412755"/>
    <lineage>
        <taxon>unclassified sequences</taxon>
        <taxon>metagenomes</taxon>
        <taxon>ecological metagenomes</taxon>
    </lineage>
</organism>
<proteinExistence type="predicted"/>
<reference evidence="1" key="1">
    <citation type="journal article" date="2015" name="Nature">
        <title>Complex archaea that bridge the gap between prokaryotes and eukaryotes.</title>
        <authorList>
            <person name="Spang A."/>
            <person name="Saw J.H."/>
            <person name="Jorgensen S.L."/>
            <person name="Zaremba-Niedzwiedzka K."/>
            <person name="Martijn J."/>
            <person name="Lind A.E."/>
            <person name="van Eijk R."/>
            <person name="Schleper C."/>
            <person name="Guy L."/>
            <person name="Ettema T.J."/>
        </authorList>
    </citation>
    <scope>NUCLEOTIDE SEQUENCE</scope>
</reference>
<accession>A0A0F9DUR5</accession>
<feature type="non-terminal residue" evidence="1">
    <location>
        <position position="190"/>
    </location>
</feature>